<dbReference type="InterPro" id="IPR001509">
    <property type="entry name" value="Epimerase_deHydtase"/>
</dbReference>
<feature type="domain" description="NAD-dependent epimerase/dehydratase" evidence="2">
    <location>
        <begin position="3"/>
        <end position="207"/>
    </location>
</feature>
<organism evidence="3 4">
    <name type="scientific">Sharpea porci</name>
    <dbReference type="NCBI Taxonomy" id="2652286"/>
    <lineage>
        <taxon>Bacteria</taxon>
        <taxon>Bacillati</taxon>
        <taxon>Bacillota</taxon>
        <taxon>Erysipelotrichia</taxon>
        <taxon>Erysipelotrichales</taxon>
        <taxon>Coprobacillaceae</taxon>
        <taxon>Sharpea</taxon>
    </lineage>
</organism>
<evidence type="ECO:0000313" key="3">
    <source>
        <dbReference type="EMBL" id="MST88208.1"/>
    </source>
</evidence>
<sequence length="275" mass="31152">MKILVTGANGYIGRHIVKYLLDHDHEVIAADLRYDKVDERAKRSHENIFSGDKDIYNKLGQPDVCIHLAWRDGFNHGSDAHIMDLPKHYEFLKNMIQGGLKRLDVMGTMHEVGYHEGAIDETTPCNPMSMYGIAKNALREMLLVLTKNSDCKLTWTRAYYILGDDEGNHSIFTKILEAAKEGKTTFPFNSGKNQYDFISVTGLAKQISEVSIQDEVLGTINVCSGKPVALKDKVEEFIKERHLNISLDYGKFPDRPYDSPIVYGDVSKIQKILKK</sequence>
<evidence type="ECO:0000313" key="4">
    <source>
        <dbReference type="Proteomes" id="UP000442619"/>
    </source>
</evidence>
<dbReference type="SUPFAM" id="SSF51735">
    <property type="entry name" value="NAD(P)-binding Rossmann-fold domains"/>
    <property type="match status" value="1"/>
</dbReference>
<dbReference type="AlphaFoldDB" id="A0A844FQJ6"/>
<dbReference type="RefSeq" id="WP_154514149.1">
    <property type="nucleotide sequence ID" value="NZ_VUNM01000001.1"/>
</dbReference>
<evidence type="ECO:0000259" key="2">
    <source>
        <dbReference type="Pfam" id="PF01370"/>
    </source>
</evidence>
<dbReference type="EMBL" id="VUNM01000001">
    <property type="protein sequence ID" value="MST88208.1"/>
    <property type="molecule type" value="Genomic_DNA"/>
</dbReference>
<dbReference type="Pfam" id="PF01370">
    <property type="entry name" value="Epimerase"/>
    <property type="match status" value="1"/>
</dbReference>
<gene>
    <name evidence="3" type="ORF">FYJ79_01120</name>
</gene>
<protein>
    <submittedName>
        <fullName evidence="3">NAD(P)-dependent oxidoreductase</fullName>
    </submittedName>
</protein>
<dbReference type="InterPro" id="IPR036291">
    <property type="entry name" value="NAD(P)-bd_dom_sf"/>
</dbReference>
<dbReference type="PANTHER" id="PTHR43000">
    <property type="entry name" value="DTDP-D-GLUCOSE 4,6-DEHYDRATASE-RELATED"/>
    <property type="match status" value="1"/>
</dbReference>
<dbReference type="Gene3D" id="3.40.50.720">
    <property type="entry name" value="NAD(P)-binding Rossmann-like Domain"/>
    <property type="match status" value="1"/>
</dbReference>
<dbReference type="Proteomes" id="UP000442619">
    <property type="component" value="Unassembled WGS sequence"/>
</dbReference>
<name>A0A844FQJ6_9FIRM</name>
<comment type="similarity">
    <text evidence="1">Belongs to the NAD(P)-dependent epimerase/dehydratase family.</text>
</comment>
<proteinExistence type="inferred from homology"/>
<accession>A0A844FQJ6</accession>
<reference evidence="3 4" key="1">
    <citation type="submission" date="2019-08" db="EMBL/GenBank/DDBJ databases">
        <title>In-depth cultivation of the pig gut microbiome towards novel bacterial diversity and tailored functional studies.</title>
        <authorList>
            <person name="Wylensek D."/>
            <person name="Hitch T.C.A."/>
            <person name="Clavel T."/>
        </authorList>
    </citation>
    <scope>NUCLEOTIDE SEQUENCE [LARGE SCALE GENOMIC DNA]</scope>
    <source>
        <strain evidence="3 4">CA-Schmier-601-WT-3</strain>
    </source>
</reference>
<keyword evidence="4" id="KW-1185">Reference proteome</keyword>
<evidence type="ECO:0000256" key="1">
    <source>
        <dbReference type="ARBA" id="ARBA00007637"/>
    </source>
</evidence>
<comment type="caution">
    <text evidence="3">The sequence shown here is derived from an EMBL/GenBank/DDBJ whole genome shotgun (WGS) entry which is preliminary data.</text>
</comment>